<evidence type="ECO:0000313" key="3">
    <source>
        <dbReference type="Proteomes" id="UP000314987"/>
    </source>
</evidence>
<reference evidence="3" key="1">
    <citation type="submission" date="2018-12" db="EMBL/GenBank/DDBJ databases">
        <authorList>
            <person name="Yazar S."/>
        </authorList>
    </citation>
    <scope>NUCLEOTIDE SEQUENCE [LARGE SCALE GENOMIC DNA]</scope>
</reference>
<organism evidence="2 3">
    <name type="scientific">Vombatus ursinus</name>
    <name type="common">Common wombat</name>
    <dbReference type="NCBI Taxonomy" id="29139"/>
    <lineage>
        <taxon>Eukaryota</taxon>
        <taxon>Metazoa</taxon>
        <taxon>Chordata</taxon>
        <taxon>Craniata</taxon>
        <taxon>Vertebrata</taxon>
        <taxon>Euteleostomi</taxon>
        <taxon>Mammalia</taxon>
        <taxon>Metatheria</taxon>
        <taxon>Diprotodontia</taxon>
        <taxon>Vombatidae</taxon>
        <taxon>Vombatus</taxon>
    </lineage>
</organism>
<accession>A0A4X2MAM7</accession>
<proteinExistence type="predicted"/>
<name>A0A4X2MAM7_VOMUR</name>
<dbReference type="Ensembl" id="ENSVURT00010035054.1">
    <property type="protein sequence ID" value="ENSVURP00010030782.1"/>
    <property type="gene ID" value="ENSVURG00010023548.1"/>
</dbReference>
<reference evidence="2" key="2">
    <citation type="submission" date="2025-08" db="UniProtKB">
        <authorList>
            <consortium name="Ensembl"/>
        </authorList>
    </citation>
    <scope>IDENTIFICATION</scope>
</reference>
<sequence length="198" mass="21141">MFVLLVPLGVGTGWLALAPPAPATPEFRGAQRRLLGSVLQENPEALGYLLGGVGLIVSWTSRIPAFSKINSSWVPLHVLPHTKYLQKMAAIGRYVELTIEHVQEVGCSTTRFPGDDQTGAGDPFVQATPSLLEPPAYPPIRVIHANVSSTSSSEASSISSELEWDSEDVPWNKGSVEMPRAPAQEGPGRQAHPTAAAQ</sequence>
<dbReference type="Proteomes" id="UP000314987">
    <property type="component" value="Unassembled WGS sequence"/>
</dbReference>
<dbReference type="AlphaFoldDB" id="A0A4X2MAM7"/>
<evidence type="ECO:0000256" key="1">
    <source>
        <dbReference type="SAM" id="MobiDB-lite"/>
    </source>
</evidence>
<evidence type="ECO:0000313" key="2">
    <source>
        <dbReference type="Ensembl" id="ENSVURP00010030782.1"/>
    </source>
</evidence>
<feature type="region of interest" description="Disordered" evidence="1">
    <location>
        <begin position="154"/>
        <end position="198"/>
    </location>
</feature>
<reference evidence="2" key="3">
    <citation type="submission" date="2025-09" db="UniProtKB">
        <authorList>
            <consortium name="Ensembl"/>
        </authorList>
    </citation>
    <scope>IDENTIFICATION</scope>
</reference>
<keyword evidence="3" id="KW-1185">Reference proteome</keyword>
<protein>
    <submittedName>
        <fullName evidence="2">Uncharacterized protein</fullName>
    </submittedName>
</protein>